<dbReference type="Gene3D" id="1.20.1070.10">
    <property type="entry name" value="Rhodopsin 7-helix transmembrane proteins"/>
    <property type="match status" value="1"/>
</dbReference>
<evidence type="ECO:0000256" key="1">
    <source>
        <dbReference type="SAM" id="Phobius"/>
    </source>
</evidence>
<keyword evidence="1" id="KW-0472">Membrane</keyword>
<dbReference type="AlphaFoldDB" id="A0A433SY80"/>
<keyword evidence="3" id="KW-1185">Reference proteome</keyword>
<comment type="caution">
    <text evidence="2">The sequence shown here is derived from an EMBL/GenBank/DDBJ whole genome shotgun (WGS) entry which is preliminary data.</text>
</comment>
<reference evidence="2 3" key="1">
    <citation type="submission" date="2019-01" db="EMBL/GenBank/DDBJ databases">
        <title>A draft genome assembly of the solar-powered sea slug Elysia chlorotica.</title>
        <authorList>
            <person name="Cai H."/>
            <person name="Li Q."/>
            <person name="Fang X."/>
            <person name="Li J."/>
            <person name="Curtis N.E."/>
            <person name="Altenburger A."/>
            <person name="Shibata T."/>
            <person name="Feng M."/>
            <person name="Maeda T."/>
            <person name="Schwartz J.A."/>
            <person name="Shigenobu S."/>
            <person name="Lundholm N."/>
            <person name="Nishiyama T."/>
            <person name="Yang H."/>
            <person name="Hasebe M."/>
            <person name="Li S."/>
            <person name="Pierce S.K."/>
            <person name="Wang J."/>
        </authorList>
    </citation>
    <scope>NUCLEOTIDE SEQUENCE [LARGE SCALE GENOMIC DNA]</scope>
    <source>
        <strain evidence="2">EC2010</strain>
        <tissue evidence="2">Whole organism of an adult</tissue>
    </source>
</reference>
<proteinExistence type="predicted"/>
<feature type="non-terminal residue" evidence="2">
    <location>
        <position position="1"/>
    </location>
</feature>
<sequence length="138" mass="15466">SLFPQIYLNIINPVFDSALPLLIIIVANLFIARALHLRHRGSSSIRASGEGRASRTARDASRVTAQVVFISLMTAVTRVLRICMFVTMEYHDTIHVNFCPLYCGVLAALAHFSNICNATVNFCCFCYFGPRYRACFLK</sequence>
<evidence type="ECO:0008006" key="4">
    <source>
        <dbReference type="Google" id="ProtNLM"/>
    </source>
</evidence>
<keyword evidence="1" id="KW-1133">Transmembrane helix</keyword>
<dbReference type="SUPFAM" id="SSF81321">
    <property type="entry name" value="Family A G protein-coupled receptor-like"/>
    <property type="match status" value="1"/>
</dbReference>
<accession>A0A433SY80</accession>
<evidence type="ECO:0000313" key="3">
    <source>
        <dbReference type="Proteomes" id="UP000271974"/>
    </source>
</evidence>
<gene>
    <name evidence="2" type="ORF">EGW08_017984</name>
</gene>
<protein>
    <recommendedName>
        <fullName evidence="4">G-protein coupled receptors family 1 profile domain-containing protein</fullName>
    </recommendedName>
</protein>
<dbReference type="EMBL" id="RQTK01000851">
    <property type="protein sequence ID" value="RUS74246.1"/>
    <property type="molecule type" value="Genomic_DNA"/>
</dbReference>
<evidence type="ECO:0000313" key="2">
    <source>
        <dbReference type="EMBL" id="RUS74246.1"/>
    </source>
</evidence>
<keyword evidence="1" id="KW-0812">Transmembrane</keyword>
<name>A0A433SY80_ELYCH</name>
<dbReference type="OrthoDB" id="6150098at2759"/>
<feature type="non-terminal residue" evidence="2">
    <location>
        <position position="138"/>
    </location>
</feature>
<organism evidence="2 3">
    <name type="scientific">Elysia chlorotica</name>
    <name type="common">Eastern emerald elysia</name>
    <name type="synonym">Sea slug</name>
    <dbReference type="NCBI Taxonomy" id="188477"/>
    <lineage>
        <taxon>Eukaryota</taxon>
        <taxon>Metazoa</taxon>
        <taxon>Spiralia</taxon>
        <taxon>Lophotrochozoa</taxon>
        <taxon>Mollusca</taxon>
        <taxon>Gastropoda</taxon>
        <taxon>Heterobranchia</taxon>
        <taxon>Euthyneura</taxon>
        <taxon>Panpulmonata</taxon>
        <taxon>Sacoglossa</taxon>
        <taxon>Placobranchoidea</taxon>
        <taxon>Plakobranchidae</taxon>
        <taxon>Elysia</taxon>
    </lineage>
</organism>
<feature type="transmembrane region" description="Helical" evidence="1">
    <location>
        <begin position="6"/>
        <end position="31"/>
    </location>
</feature>
<dbReference type="Proteomes" id="UP000271974">
    <property type="component" value="Unassembled WGS sequence"/>
</dbReference>